<evidence type="ECO:0000256" key="6">
    <source>
        <dbReference type="ARBA" id="ARBA00032230"/>
    </source>
</evidence>
<keyword evidence="8" id="KW-0732">Signal</keyword>
<keyword evidence="10" id="KW-0614">Plasmid</keyword>
<evidence type="ECO:0000313" key="10">
    <source>
        <dbReference type="EMBL" id="WAJ72373.1"/>
    </source>
</evidence>
<keyword evidence="4 7" id="KW-0378">Hydrolase</keyword>
<evidence type="ECO:0000256" key="5">
    <source>
        <dbReference type="ARBA" id="ARBA00023295"/>
    </source>
</evidence>
<dbReference type="InterPro" id="IPR013783">
    <property type="entry name" value="Ig-like_fold"/>
</dbReference>
<evidence type="ECO:0000256" key="8">
    <source>
        <dbReference type="SAM" id="SignalP"/>
    </source>
</evidence>
<dbReference type="SUPFAM" id="SSF74650">
    <property type="entry name" value="Galactose mutarotase-like"/>
    <property type="match status" value="1"/>
</dbReference>
<dbReference type="Gene3D" id="2.70.98.10">
    <property type="match status" value="1"/>
</dbReference>
<dbReference type="PRINTS" id="PR00132">
    <property type="entry name" value="GLHYDRLASE2"/>
</dbReference>
<dbReference type="Proteomes" id="UP001163726">
    <property type="component" value="Plasmid pCadTS8_2"/>
</dbReference>
<comment type="catalytic activity">
    <reaction evidence="1 7">
        <text>Hydrolysis of terminal non-reducing beta-D-galactose residues in beta-D-galactosides.</text>
        <dbReference type="EC" id="3.2.1.23"/>
    </reaction>
</comment>
<evidence type="ECO:0000256" key="7">
    <source>
        <dbReference type="RuleBase" id="RU361154"/>
    </source>
</evidence>
<dbReference type="PANTHER" id="PTHR46323">
    <property type="entry name" value="BETA-GALACTOSIDASE"/>
    <property type="match status" value="1"/>
</dbReference>
<dbReference type="Gene3D" id="2.60.40.10">
    <property type="entry name" value="Immunoglobulins"/>
    <property type="match status" value="2"/>
</dbReference>
<reference evidence="10" key="1">
    <citation type="submission" date="2022-10" db="EMBL/GenBank/DDBJ databases">
        <title>Catenovulum adriacola sp. nov. isolated in the Harbour of Susak.</title>
        <authorList>
            <person name="Schoch T."/>
            <person name="Reich S.J."/>
            <person name="Stoeferle S."/>
            <person name="Flaiz M."/>
            <person name="Kazda M."/>
            <person name="Riedel C.U."/>
            <person name="Duerre P."/>
        </authorList>
    </citation>
    <scope>NUCLEOTIDE SEQUENCE</scope>
    <source>
        <strain evidence="10">TS8</strain>
        <plasmid evidence="10">pCadTS8_2</plasmid>
    </source>
</reference>
<dbReference type="InterPro" id="IPR014718">
    <property type="entry name" value="GH-type_carb-bd"/>
</dbReference>
<dbReference type="InterPro" id="IPR017853">
    <property type="entry name" value="GH"/>
</dbReference>
<dbReference type="RefSeq" id="WP_268077144.1">
    <property type="nucleotide sequence ID" value="NZ_CP109967.1"/>
</dbReference>
<dbReference type="Gene3D" id="3.20.20.80">
    <property type="entry name" value="Glycosidases"/>
    <property type="match status" value="1"/>
</dbReference>
<dbReference type="InterPro" id="IPR023232">
    <property type="entry name" value="Glyco_hydro_2_AS"/>
</dbReference>
<dbReference type="InterPro" id="IPR006102">
    <property type="entry name" value="Ig-like_GH2"/>
</dbReference>
<dbReference type="EMBL" id="CP109967">
    <property type="protein sequence ID" value="WAJ72373.1"/>
    <property type="molecule type" value="Genomic_DNA"/>
</dbReference>
<feature type="chain" id="PRO_5046054781" description="Beta-galactosidase" evidence="8">
    <location>
        <begin position="24"/>
        <end position="1092"/>
    </location>
</feature>
<dbReference type="InterPro" id="IPR008979">
    <property type="entry name" value="Galactose-bd-like_sf"/>
</dbReference>
<dbReference type="Pfam" id="PF02837">
    <property type="entry name" value="Glyco_hydro_2_N"/>
    <property type="match status" value="1"/>
</dbReference>
<comment type="similarity">
    <text evidence="2 7">Belongs to the glycosyl hydrolase 2 family.</text>
</comment>
<dbReference type="InterPro" id="IPR011013">
    <property type="entry name" value="Gal_mutarotase_sf_dom"/>
</dbReference>
<name>A0ABY7AS59_9ALTE</name>
<dbReference type="SMART" id="SM01038">
    <property type="entry name" value="Bgal_small_N"/>
    <property type="match status" value="1"/>
</dbReference>
<evidence type="ECO:0000259" key="9">
    <source>
        <dbReference type="SMART" id="SM01038"/>
    </source>
</evidence>
<dbReference type="EC" id="3.2.1.23" evidence="3 7"/>
<dbReference type="InterPro" id="IPR006103">
    <property type="entry name" value="Glyco_hydro_2_cat"/>
</dbReference>
<organism evidence="10 11">
    <name type="scientific">Catenovulum adriaticum</name>
    <dbReference type="NCBI Taxonomy" id="2984846"/>
    <lineage>
        <taxon>Bacteria</taxon>
        <taxon>Pseudomonadati</taxon>
        <taxon>Pseudomonadota</taxon>
        <taxon>Gammaproteobacteria</taxon>
        <taxon>Alteromonadales</taxon>
        <taxon>Alteromonadaceae</taxon>
        <taxon>Catenovulum</taxon>
    </lineage>
</organism>
<dbReference type="Pfam" id="PF02836">
    <property type="entry name" value="Glyco_hydro_2_C"/>
    <property type="match status" value="1"/>
</dbReference>
<accession>A0ABY7AS59</accession>
<dbReference type="Pfam" id="PF00703">
    <property type="entry name" value="Glyco_hydro_2"/>
    <property type="match status" value="1"/>
</dbReference>
<dbReference type="SUPFAM" id="SSF49303">
    <property type="entry name" value="beta-Galactosidase/glucuronidase domain"/>
    <property type="match status" value="2"/>
</dbReference>
<dbReference type="Gene3D" id="2.60.120.260">
    <property type="entry name" value="Galactose-binding domain-like"/>
    <property type="match status" value="1"/>
</dbReference>
<evidence type="ECO:0000256" key="3">
    <source>
        <dbReference type="ARBA" id="ARBA00012756"/>
    </source>
</evidence>
<dbReference type="PROSITE" id="PS00719">
    <property type="entry name" value="GLYCOSYL_HYDROL_F2_1"/>
    <property type="match status" value="1"/>
</dbReference>
<sequence length="1092" mass="124830">MIYTLRYTLLLGLVGLISCTTLPTSNKTSLPTIKNNKDWQNPNVLGINKLQPRATSYSYSSKALAVKAKRQLAKIKSLNGKWKFQYSEDVSQSPKEFYLTDFNSSQWQHIEVPSNWELQGFGQPIYTNSTYPFPVNPPYIDRENAIGSYIRTFEVPQAWHDQQIILHFGGVSSAFYVWVNGVKVGYSQDSALPSEFDITDYIQDGSNTLAIQVIRWSDGSYLEDQDHWRLSGIHREVLLLAQPKVALNDFAVRTVFKDGYSQAQLQIKPEISNLAQTSLEGWRVSAQLYTHDEQPVFNKPISVSAKRVTRMVWPQIDSLPFATMSGEVEKPFLWSSETPYLYTLVLSLLDSNEQLIDARSTKVGFRDVKFDDKQQLLINGRMVKIIGVNRHDHHVTKGKALSRADIEQDFKLLKQYNFNSIRTAHYPNDPYVYELADKYGIYVMDEANIESHGVGGYFANQPEWNNAILSRVVNMVERDKNHPSIISWSLSNESGTGPGFAAAAAWIKEADPTRFIHDQGAQGDPTHPNYVPWNNERRARLYDPERRQQGYAVAANPTDRPFVDVISRMYTPIDEFKEMAESPHIKRPLMLCEYAHAMGNSLGNLTEYWDLFWQKDNIIGGYIWDWIDQGIEKNHTDGSKYLAYGGDFADKPNDSNFCINGLLDSYRQPNPALHEAKYVFQPIKVTALDLAQGKVQITNRLFFTDLSAYQLRWTLSADADILQQGNLPPVHLAAQASKTLKIPFEDFQPQAGVRYWLRLSMHSKQDELWAKQGYELAKAQFELPFYKAKPLKQISKKPLAITQAKDKLQIANSDFKVEFDKQSGYLSKYIALDGRQQDVWLDSALRPNFWRAQTDNDRLGWRTHNHNKIWRDTYKKLKLVAFDVKQITAAKVQLVSRFQLDNRIKLQLSYLVSGDGSIDVHFELDAEQSLPAMLRVGLTTTTAKELINIQFYGRGPFENYIDRNSAAEVSIYSGKIGDFIHHYVWPQENGNHTDVDWLKLTNRTGRGLMFDGKQLLSTSVWPWSQQTLDASQHTYDLKSAKTSIESNTVNIDLIQTGVGGTDTWSPHAAPLEKYKLKAGRYAYQFTIRPLQR</sequence>
<evidence type="ECO:0000313" key="11">
    <source>
        <dbReference type="Proteomes" id="UP001163726"/>
    </source>
</evidence>
<dbReference type="SUPFAM" id="SSF51445">
    <property type="entry name" value="(Trans)glycosidases"/>
    <property type="match status" value="1"/>
</dbReference>
<dbReference type="InterPro" id="IPR023230">
    <property type="entry name" value="Glyco_hydro_2_CS"/>
</dbReference>
<evidence type="ECO:0000256" key="1">
    <source>
        <dbReference type="ARBA" id="ARBA00001412"/>
    </source>
</evidence>
<evidence type="ECO:0000256" key="4">
    <source>
        <dbReference type="ARBA" id="ARBA00022801"/>
    </source>
</evidence>
<evidence type="ECO:0000256" key="2">
    <source>
        <dbReference type="ARBA" id="ARBA00007401"/>
    </source>
</evidence>
<feature type="domain" description="Beta galactosidase small chain/" evidence="9">
    <location>
        <begin position="809"/>
        <end position="1088"/>
    </location>
</feature>
<keyword evidence="5 7" id="KW-0326">Glycosidase</keyword>
<dbReference type="InterPro" id="IPR036156">
    <property type="entry name" value="Beta-gal/glucu_dom_sf"/>
</dbReference>
<feature type="signal peptide" evidence="8">
    <location>
        <begin position="1"/>
        <end position="23"/>
    </location>
</feature>
<dbReference type="Pfam" id="PF02929">
    <property type="entry name" value="Bgal_small_N"/>
    <property type="match status" value="1"/>
</dbReference>
<geneLocation type="plasmid" evidence="10 11">
    <name>pCadTS8_2</name>
</geneLocation>
<dbReference type="InterPro" id="IPR032312">
    <property type="entry name" value="LacZ_4"/>
</dbReference>
<protein>
    <recommendedName>
        <fullName evidence="3 7">Beta-galactosidase</fullName>
        <ecNumber evidence="3 7">3.2.1.23</ecNumber>
    </recommendedName>
    <alternativeName>
        <fullName evidence="6 7">Lactase</fullName>
    </alternativeName>
</protein>
<dbReference type="InterPro" id="IPR006101">
    <property type="entry name" value="Glyco_hydro_2"/>
</dbReference>
<gene>
    <name evidence="10" type="ORF">OLW01_16675</name>
</gene>
<dbReference type="PANTHER" id="PTHR46323:SF2">
    <property type="entry name" value="BETA-GALACTOSIDASE"/>
    <property type="match status" value="1"/>
</dbReference>
<dbReference type="InterPro" id="IPR050347">
    <property type="entry name" value="Bact_Beta-galactosidase"/>
</dbReference>
<dbReference type="Pfam" id="PF16353">
    <property type="entry name" value="LacZ_4"/>
    <property type="match status" value="1"/>
</dbReference>
<dbReference type="InterPro" id="IPR004199">
    <property type="entry name" value="B-gal_small/dom_5"/>
</dbReference>
<dbReference type="SUPFAM" id="SSF49785">
    <property type="entry name" value="Galactose-binding domain-like"/>
    <property type="match status" value="1"/>
</dbReference>
<keyword evidence="11" id="KW-1185">Reference proteome</keyword>
<dbReference type="PROSITE" id="PS00608">
    <property type="entry name" value="GLYCOSYL_HYDROL_F2_2"/>
    <property type="match status" value="1"/>
</dbReference>
<proteinExistence type="inferred from homology"/>
<dbReference type="InterPro" id="IPR006104">
    <property type="entry name" value="Glyco_hydro_2_N"/>
</dbReference>
<dbReference type="PROSITE" id="PS51257">
    <property type="entry name" value="PROKAR_LIPOPROTEIN"/>
    <property type="match status" value="1"/>
</dbReference>